<dbReference type="Proteomes" id="UP000304953">
    <property type="component" value="Unassembled WGS sequence"/>
</dbReference>
<keyword evidence="2" id="KW-1185">Reference proteome</keyword>
<accession>A0AC61RXQ9</accession>
<evidence type="ECO:0000313" key="2">
    <source>
        <dbReference type="Proteomes" id="UP000304953"/>
    </source>
</evidence>
<reference evidence="1" key="1">
    <citation type="submission" date="2019-04" db="EMBL/GenBank/DDBJ databases">
        <title>Microbes associate with the intestines of laboratory mice.</title>
        <authorList>
            <person name="Navarre W."/>
            <person name="Wong E."/>
            <person name="Huang K."/>
            <person name="Tropini C."/>
            <person name="Ng K."/>
            <person name="Yu B."/>
        </authorList>
    </citation>
    <scope>NUCLEOTIDE SEQUENCE</scope>
    <source>
        <strain evidence="1">NM01_1-7b</strain>
    </source>
</reference>
<protein>
    <submittedName>
        <fullName evidence="1">DUF975 family protein</fullName>
    </submittedName>
</protein>
<evidence type="ECO:0000313" key="1">
    <source>
        <dbReference type="EMBL" id="TGY96667.1"/>
    </source>
</evidence>
<comment type="caution">
    <text evidence="1">The sequence shown here is derived from an EMBL/GenBank/DDBJ whole genome shotgun (WGS) entry which is preliminary data.</text>
</comment>
<proteinExistence type="predicted"/>
<organism evidence="1 2">
    <name type="scientific">Petralouisia muris</name>
    <dbReference type="NCBI Taxonomy" id="3032872"/>
    <lineage>
        <taxon>Bacteria</taxon>
        <taxon>Bacillati</taxon>
        <taxon>Bacillota</taxon>
        <taxon>Clostridia</taxon>
        <taxon>Lachnospirales</taxon>
        <taxon>Lachnospiraceae</taxon>
        <taxon>Petralouisia</taxon>
    </lineage>
</organism>
<sequence>MNRTSAELKRLAREKLTGHWGLVIGATLLLSLIMFAVLIPFYALFFISRGGMVQFFAYMAATLIVSIVSVIMQCGISRMQLGFARGQNTGIGMLFGEFAQRPERYILGILMIIGMELVCFLPAIICWTVAAMQGMLPAFIIAFVLYIAGMIVGLILAFRYALVFLLMVDHLQMGSVTAFRESSRLMDGNKGRLLYIYLSYIGWSILAMLSCGIGTLWISPYMNQTIISFYLDLTGEFDRMQKAEPEFTVPQGQY</sequence>
<name>A0AC61RXQ9_9FIRM</name>
<dbReference type="EMBL" id="SRYA01000014">
    <property type="protein sequence ID" value="TGY96667.1"/>
    <property type="molecule type" value="Genomic_DNA"/>
</dbReference>
<gene>
    <name evidence="1" type="ORF">E5329_08890</name>
</gene>